<dbReference type="RefSeq" id="XP_012187830.1">
    <property type="nucleotide sequence ID" value="XM_012332440.1"/>
</dbReference>
<dbReference type="AlphaFoldDB" id="R9NZG0"/>
<dbReference type="InterPro" id="IPR012349">
    <property type="entry name" value="Split_barrel_FMN-bd"/>
</dbReference>
<protein>
    <recommendedName>
        <fullName evidence="3">Flavin reductase like domain-containing protein</fullName>
    </recommendedName>
</protein>
<evidence type="ECO:0000256" key="2">
    <source>
        <dbReference type="SAM" id="MobiDB-lite"/>
    </source>
</evidence>
<accession>R9NZG0</accession>
<proteinExistence type="predicted"/>
<keyword evidence="5" id="KW-1185">Reference proteome</keyword>
<organism evidence="4 5">
    <name type="scientific">Pseudozyma hubeiensis (strain SY62)</name>
    <name type="common">Yeast</name>
    <dbReference type="NCBI Taxonomy" id="1305764"/>
    <lineage>
        <taxon>Eukaryota</taxon>
        <taxon>Fungi</taxon>
        <taxon>Dikarya</taxon>
        <taxon>Basidiomycota</taxon>
        <taxon>Ustilaginomycotina</taxon>
        <taxon>Ustilaginomycetes</taxon>
        <taxon>Ustilaginales</taxon>
        <taxon>Ustilaginaceae</taxon>
        <taxon>Pseudozyma</taxon>
    </lineage>
</organism>
<feature type="region of interest" description="Disordered" evidence="2">
    <location>
        <begin position="33"/>
        <end position="60"/>
    </location>
</feature>
<dbReference type="GO" id="GO:0042602">
    <property type="term" value="F:riboflavin reductase (NADPH) activity"/>
    <property type="evidence" value="ECO:0007669"/>
    <property type="project" value="TreeGrafter"/>
</dbReference>
<dbReference type="SMART" id="SM00903">
    <property type="entry name" value="Flavin_Reduct"/>
    <property type="match status" value="1"/>
</dbReference>
<dbReference type="InterPro" id="IPR002563">
    <property type="entry name" value="Flavin_Rdtase-like_dom"/>
</dbReference>
<name>R9NZG0_PSEHS</name>
<dbReference type="eggNOG" id="ENOG502SF77">
    <property type="taxonomic scope" value="Eukaryota"/>
</dbReference>
<dbReference type="Proteomes" id="UP000014071">
    <property type="component" value="Unassembled WGS sequence"/>
</dbReference>
<dbReference type="HOGENOM" id="CLU_073369_0_0_1"/>
<reference evidence="5" key="1">
    <citation type="journal article" date="2013" name="Genome Announc.">
        <title>Draft genome sequence of the basidiomycetous yeast-like fungus Pseudozyma hubeiensis SY62, which produces an abundant amount of the biosurfactant mannosylerythritol lipids.</title>
        <authorList>
            <person name="Konishi M."/>
            <person name="Hatada Y."/>
            <person name="Horiuchi J."/>
        </authorList>
    </citation>
    <scope>NUCLEOTIDE SEQUENCE [LARGE SCALE GENOMIC DNA]</scope>
    <source>
        <strain evidence="5">SY62</strain>
    </source>
</reference>
<evidence type="ECO:0000256" key="1">
    <source>
        <dbReference type="ARBA" id="ARBA00023002"/>
    </source>
</evidence>
<evidence type="ECO:0000313" key="5">
    <source>
        <dbReference type="Proteomes" id="UP000014071"/>
    </source>
</evidence>
<feature type="domain" description="Flavin reductase like" evidence="3">
    <location>
        <begin position="67"/>
        <end position="273"/>
    </location>
</feature>
<dbReference type="Pfam" id="PF01613">
    <property type="entry name" value="Flavin_Reduct"/>
    <property type="match status" value="1"/>
</dbReference>
<sequence length="282" mass="29800">MATSARATTSKVTLEAFSPSIARGVRRPIRCKPSQRNSFFHGTSARHTSKAPTQSSHEISSSIRSLMRESAQPVALVTTLLPPTNTQIHAATLSSFTSISLEPNLVCFSIKTPSKLADALAWHVSQRRGGGGGVEVDFVINVLSSSQAGLAAAYARPGTPPLELSEAAEQDGGQAHPLRCAGIDGVPCGRGETVTVVQGSIGSLACSVVESVDLDQYGSSEGEVDAQEMEGECKTSKLYIARVVHVHSPGTNGDDTKGQERVPLVYHRQKFVCTTETALIES</sequence>
<dbReference type="PANTHER" id="PTHR30466">
    <property type="entry name" value="FLAVIN REDUCTASE"/>
    <property type="match status" value="1"/>
</dbReference>
<dbReference type="Gene3D" id="2.30.110.10">
    <property type="entry name" value="Electron Transport, Fmn-binding Protein, Chain A"/>
    <property type="match status" value="1"/>
</dbReference>
<dbReference type="GeneID" id="24107109"/>
<dbReference type="OrthoDB" id="2015405at2759"/>
<dbReference type="EMBL" id="DF238783">
    <property type="protein sequence ID" value="GAC94243.1"/>
    <property type="molecule type" value="Genomic_DNA"/>
</dbReference>
<dbReference type="STRING" id="1305764.R9NZG0"/>
<dbReference type="GO" id="GO:0010181">
    <property type="term" value="F:FMN binding"/>
    <property type="evidence" value="ECO:0007669"/>
    <property type="project" value="InterPro"/>
</dbReference>
<evidence type="ECO:0000313" key="4">
    <source>
        <dbReference type="EMBL" id="GAC94243.1"/>
    </source>
</evidence>
<evidence type="ECO:0000259" key="3">
    <source>
        <dbReference type="SMART" id="SM00903"/>
    </source>
</evidence>
<dbReference type="SUPFAM" id="SSF50475">
    <property type="entry name" value="FMN-binding split barrel"/>
    <property type="match status" value="1"/>
</dbReference>
<keyword evidence="1" id="KW-0560">Oxidoreductase</keyword>
<dbReference type="PANTHER" id="PTHR30466:SF1">
    <property type="entry name" value="FMN REDUCTASE (NADH) RUTF"/>
    <property type="match status" value="1"/>
</dbReference>
<gene>
    <name evidence="4" type="ORF">PHSY_001814</name>
</gene>
<dbReference type="InterPro" id="IPR050268">
    <property type="entry name" value="NADH-dep_flavin_reductase"/>
</dbReference>